<evidence type="ECO:0000313" key="2">
    <source>
        <dbReference type="EMBL" id="TWP48318.1"/>
    </source>
</evidence>
<keyword evidence="1" id="KW-0812">Transmembrane</keyword>
<gene>
    <name evidence="2" type="ORF">FKR81_28950</name>
</gene>
<feature type="transmembrane region" description="Helical" evidence="1">
    <location>
        <begin position="145"/>
        <end position="169"/>
    </location>
</feature>
<feature type="transmembrane region" description="Helical" evidence="1">
    <location>
        <begin position="122"/>
        <end position="139"/>
    </location>
</feature>
<dbReference type="OrthoDB" id="3579673at2"/>
<feature type="transmembrane region" description="Helical" evidence="1">
    <location>
        <begin position="101"/>
        <end position="117"/>
    </location>
</feature>
<sequence length="181" mass="19867">MTGLLWVTWRQHRAVVSWTTVLVLVVVLFSPDLIDWAFRNAFGAVVAVFWGAPLVAREFEERTYLVAWGQDVSPARWLAVKCGLLGSAAVVLAALLDVRQIGFTLFGFALGVVAGFVTRRTVPAIAFTLVGYVLVRWLFAGETSVWLFESSVLCGVFGAVLIPVAFVLLSWRTNAFRMGVA</sequence>
<evidence type="ECO:0000313" key="3">
    <source>
        <dbReference type="Proteomes" id="UP000316639"/>
    </source>
</evidence>
<feature type="transmembrane region" description="Helical" evidence="1">
    <location>
        <begin position="12"/>
        <end position="30"/>
    </location>
</feature>
<dbReference type="RefSeq" id="WP_146356515.1">
    <property type="nucleotide sequence ID" value="NZ_VOBR01000021.1"/>
</dbReference>
<feature type="transmembrane region" description="Helical" evidence="1">
    <location>
        <begin position="77"/>
        <end position="95"/>
    </location>
</feature>
<dbReference type="Proteomes" id="UP000316639">
    <property type="component" value="Unassembled WGS sequence"/>
</dbReference>
<organism evidence="2 3">
    <name type="scientific">Lentzea tibetensis</name>
    <dbReference type="NCBI Taxonomy" id="2591470"/>
    <lineage>
        <taxon>Bacteria</taxon>
        <taxon>Bacillati</taxon>
        <taxon>Actinomycetota</taxon>
        <taxon>Actinomycetes</taxon>
        <taxon>Pseudonocardiales</taxon>
        <taxon>Pseudonocardiaceae</taxon>
        <taxon>Lentzea</taxon>
    </lineage>
</organism>
<name>A0A563EMB5_9PSEU</name>
<evidence type="ECO:0000256" key="1">
    <source>
        <dbReference type="SAM" id="Phobius"/>
    </source>
</evidence>
<feature type="transmembrane region" description="Helical" evidence="1">
    <location>
        <begin position="36"/>
        <end position="56"/>
    </location>
</feature>
<proteinExistence type="predicted"/>
<keyword evidence="3" id="KW-1185">Reference proteome</keyword>
<reference evidence="2 3" key="1">
    <citation type="submission" date="2019-07" db="EMBL/GenBank/DDBJ databases">
        <title>Lentzea xizangensis sp. nov., isolated from Qinghai-Tibetan Plateau Soils.</title>
        <authorList>
            <person name="Huang J."/>
        </authorList>
    </citation>
    <scope>NUCLEOTIDE SEQUENCE [LARGE SCALE GENOMIC DNA]</scope>
    <source>
        <strain evidence="2 3">FXJ1.1311</strain>
    </source>
</reference>
<protein>
    <submittedName>
        <fullName evidence="2">Uncharacterized protein</fullName>
    </submittedName>
</protein>
<accession>A0A563EMB5</accession>
<keyword evidence="1" id="KW-1133">Transmembrane helix</keyword>
<comment type="caution">
    <text evidence="2">The sequence shown here is derived from an EMBL/GenBank/DDBJ whole genome shotgun (WGS) entry which is preliminary data.</text>
</comment>
<keyword evidence="1" id="KW-0472">Membrane</keyword>
<dbReference type="EMBL" id="VOBR01000021">
    <property type="protein sequence ID" value="TWP48318.1"/>
    <property type="molecule type" value="Genomic_DNA"/>
</dbReference>
<dbReference type="AlphaFoldDB" id="A0A563EMB5"/>